<reference evidence="2 3" key="1">
    <citation type="submission" date="2017-04" db="EMBL/GenBank/DDBJ databases">
        <authorList>
            <person name="Afonso C.L."/>
            <person name="Miller P.J."/>
            <person name="Scott M.A."/>
            <person name="Spackman E."/>
            <person name="Goraichik I."/>
            <person name="Dimitrov K.M."/>
            <person name="Suarez D.L."/>
            <person name="Swayne D.E."/>
        </authorList>
    </citation>
    <scope>NUCLEOTIDE SEQUENCE [LARGE SCALE GENOMIC DNA]</scope>
    <source>
        <strain evidence="2 3">A2P</strain>
    </source>
</reference>
<gene>
    <name evidence="2" type="ORF">SAMN02982917_2105</name>
</gene>
<dbReference type="Pfam" id="PF00535">
    <property type="entry name" value="Glycos_transf_2"/>
    <property type="match status" value="1"/>
</dbReference>
<accession>A0A1X7EXT3</accession>
<evidence type="ECO:0000313" key="3">
    <source>
        <dbReference type="Proteomes" id="UP000192936"/>
    </source>
</evidence>
<dbReference type="InterPro" id="IPR029044">
    <property type="entry name" value="Nucleotide-diphossugar_trans"/>
</dbReference>
<dbReference type="EMBL" id="FXAK01000004">
    <property type="protein sequence ID" value="SMF42127.1"/>
    <property type="molecule type" value="Genomic_DNA"/>
</dbReference>
<dbReference type="Gene3D" id="3.90.550.10">
    <property type="entry name" value="Spore Coat Polysaccharide Biosynthesis Protein SpsA, Chain A"/>
    <property type="match status" value="1"/>
</dbReference>
<dbReference type="OrthoDB" id="7292736at2"/>
<proteinExistence type="predicted"/>
<dbReference type="STRING" id="286727.SAMN02982917_2105"/>
<name>A0A1X7EXT3_9PROT</name>
<dbReference type="RefSeq" id="WP_085084982.1">
    <property type="nucleotide sequence ID" value="NZ_FXAK01000004.1"/>
</dbReference>
<dbReference type="InterPro" id="IPR001173">
    <property type="entry name" value="Glyco_trans_2-like"/>
</dbReference>
<dbReference type="Proteomes" id="UP000192936">
    <property type="component" value="Unassembled WGS sequence"/>
</dbReference>
<protein>
    <submittedName>
        <fullName evidence="2">Glycosyltransferase like family 2</fullName>
    </submittedName>
</protein>
<evidence type="ECO:0000313" key="2">
    <source>
        <dbReference type="EMBL" id="SMF42127.1"/>
    </source>
</evidence>
<dbReference type="CDD" id="cd00761">
    <property type="entry name" value="Glyco_tranf_GTA_type"/>
    <property type="match status" value="1"/>
</dbReference>
<dbReference type="GO" id="GO:0016740">
    <property type="term" value="F:transferase activity"/>
    <property type="evidence" value="ECO:0007669"/>
    <property type="project" value="UniProtKB-KW"/>
</dbReference>
<organism evidence="2 3">
    <name type="scientific">Azospirillum oryzae</name>
    <dbReference type="NCBI Taxonomy" id="286727"/>
    <lineage>
        <taxon>Bacteria</taxon>
        <taxon>Pseudomonadati</taxon>
        <taxon>Pseudomonadota</taxon>
        <taxon>Alphaproteobacteria</taxon>
        <taxon>Rhodospirillales</taxon>
        <taxon>Azospirillaceae</taxon>
        <taxon>Azospirillum</taxon>
    </lineage>
</organism>
<feature type="domain" description="Glycosyltransferase 2-like" evidence="1">
    <location>
        <begin position="158"/>
        <end position="265"/>
    </location>
</feature>
<dbReference type="SUPFAM" id="SSF53448">
    <property type="entry name" value="Nucleotide-diphospho-sugar transferases"/>
    <property type="match status" value="1"/>
</dbReference>
<keyword evidence="2" id="KW-0808">Transferase</keyword>
<evidence type="ECO:0000259" key="1">
    <source>
        <dbReference type="Pfam" id="PF00535"/>
    </source>
</evidence>
<dbReference type="AlphaFoldDB" id="A0A1X7EXT3"/>
<sequence>MMRLALLDPQGSSRDLARTLARALAAAGGEVVLCRTTDEVCAADPDLAIAASPCPGKLTQHPTIAFLETEPAGLRQDWSLLKKVLSCDGWLVARPETGIFLSDLLSPTDKTAAVAVAPSDDGAAILQGLAELAGRIVPAGGMPENERVDYIMRIGGRRAAFVRRALESLAAQSAGRIGVILVRHGPVAGLDGVLQDLRPSLARLDIIDTAPGALRSTCLWAGLENVQAPVFGILDDDDRLHPDHVASLLPLLRRGREALAYSGAIRVLEASPEEPDDGAETGLERRSLYYLDPPQMDRLYTGRWLLASNSFLARSELRAEAGPDPLLAISEDAYLLRRFGRVTDFRPSWRPTAEFYWRADRTDNTAFDQRHRDVSLQRLADRERLDPRVRRRQSHAAADHDEDVPVWGELGKTRLPKLAAAADFAALPSHRPLFVYGAGRGGQLVVRELEKFPHLRIAAVLDSVRSGDFLGHPLLRPADVPAEHRAQSVLVIASQHVSEIDAVAEGYGFRDRRDAFPYIRTYIDLQVWPKEP</sequence>